<dbReference type="KEGG" id="kbs:EPA93_08230"/>
<dbReference type="Pfam" id="PF00702">
    <property type="entry name" value="Hydrolase"/>
    <property type="match status" value="1"/>
</dbReference>
<name>A0A4P6JLN7_KTERU</name>
<dbReference type="PANTHER" id="PTHR43481">
    <property type="entry name" value="FRUCTOSE-1-PHOSPHATE PHOSPHATASE"/>
    <property type="match status" value="1"/>
</dbReference>
<dbReference type="RefSeq" id="WP_129886589.1">
    <property type="nucleotide sequence ID" value="NZ_CP035758.1"/>
</dbReference>
<dbReference type="SFLD" id="SFLDS00003">
    <property type="entry name" value="Haloacid_Dehalogenase"/>
    <property type="match status" value="1"/>
</dbReference>
<dbReference type="InterPro" id="IPR036412">
    <property type="entry name" value="HAD-like_sf"/>
</dbReference>
<evidence type="ECO:0000313" key="2">
    <source>
        <dbReference type="Proteomes" id="UP000290365"/>
    </source>
</evidence>
<dbReference type="Gene3D" id="1.10.150.240">
    <property type="entry name" value="Putative phosphatase, domain 2"/>
    <property type="match status" value="1"/>
</dbReference>
<sequence>MRQHIMCKDSQQLPYEAICFDMDGVIVDTRFAVTSFWQRLAAEYALTLTLDDFDHHIYGCSANHTLETLFPLLSKREQEEVYIKLEQYEQNSMYREIPGAIALLRQLHAAHLPLALVTSAHRWKVGRVLQQLGLEQIFAAQITVQDIVRGKPDPACYIQAAQALGKHPSCCVAFEDAKSGVLAARAAGMECCGVREPSLAQVLLDAGASIVIPDLTAVVVTFPAQARRRKLPGWICI</sequence>
<reference evidence="1 2" key="1">
    <citation type="submission" date="2019-01" db="EMBL/GenBank/DDBJ databases">
        <title>Ktedonosporobacter rubrisoli SCAWS-G2.</title>
        <authorList>
            <person name="Huang Y."/>
            <person name="Yan B."/>
        </authorList>
    </citation>
    <scope>NUCLEOTIDE SEQUENCE [LARGE SCALE GENOMIC DNA]</scope>
    <source>
        <strain evidence="1 2">SCAWS-G2</strain>
    </source>
</reference>
<gene>
    <name evidence="1" type="ORF">EPA93_08230</name>
</gene>
<proteinExistence type="predicted"/>
<dbReference type="EMBL" id="CP035758">
    <property type="protein sequence ID" value="QBD75993.1"/>
    <property type="molecule type" value="Genomic_DNA"/>
</dbReference>
<dbReference type="SUPFAM" id="SSF56784">
    <property type="entry name" value="HAD-like"/>
    <property type="match status" value="1"/>
</dbReference>
<organism evidence="1 2">
    <name type="scientific">Ktedonosporobacter rubrisoli</name>
    <dbReference type="NCBI Taxonomy" id="2509675"/>
    <lineage>
        <taxon>Bacteria</taxon>
        <taxon>Bacillati</taxon>
        <taxon>Chloroflexota</taxon>
        <taxon>Ktedonobacteria</taxon>
        <taxon>Ktedonobacterales</taxon>
        <taxon>Ktedonosporobacteraceae</taxon>
        <taxon>Ktedonosporobacter</taxon>
    </lineage>
</organism>
<protein>
    <submittedName>
        <fullName evidence="1">HAD family phosphatase</fullName>
    </submittedName>
</protein>
<dbReference type="AlphaFoldDB" id="A0A4P6JLN7"/>
<dbReference type="Gene3D" id="3.40.50.1000">
    <property type="entry name" value="HAD superfamily/HAD-like"/>
    <property type="match status" value="1"/>
</dbReference>
<dbReference type="PRINTS" id="PR00413">
    <property type="entry name" value="HADHALOGNASE"/>
</dbReference>
<evidence type="ECO:0000313" key="1">
    <source>
        <dbReference type="EMBL" id="QBD75993.1"/>
    </source>
</evidence>
<dbReference type="OrthoDB" id="9797743at2"/>
<dbReference type="InterPro" id="IPR023198">
    <property type="entry name" value="PGP-like_dom2"/>
</dbReference>
<dbReference type="Proteomes" id="UP000290365">
    <property type="component" value="Chromosome"/>
</dbReference>
<dbReference type="InterPro" id="IPR023214">
    <property type="entry name" value="HAD_sf"/>
</dbReference>
<dbReference type="PANTHER" id="PTHR43481:SF4">
    <property type="entry name" value="GLYCEROL-1-PHOSPHATE PHOSPHOHYDROLASE 1-RELATED"/>
    <property type="match status" value="1"/>
</dbReference>
<dbReference type="NCBIfam" id="TIGR01509">
    <property type="entry name" value="HAD-SF-IA-v3"/>
    <property type="match status" value="1"/>
</dbReference>
<dbReference type="InterPro" id="IPR006439">
    <property type="entry name" value="HAD-SF_hydro_IA"/>
</dbReference>
<dbReference type="InterPro" id="IPR051806">
    <property type="entry name" value="HAD-like_SPP"/>
</dbReference>
<accession>A0A4P6JLN7</accession>
<keyword evidence="2" id="KW-1185">Reference proteome</keyword>
<dbReference type="SFLD" id="SFLDG01129">
    <property type="entry name" value="C1.5:_HAD__Beta-PGM__Phosphata"/>
    <property type="match status" value="1"/>
</dbReference>
<dbReference type="GO" id="GO:0050308">
    <property type="term" value="F:sugar-phosphatase activity"/>
    <property type="evidence" value="ECO:0007669"/>
    <property type="project" value="TreeGrafter"/>
</dbReference>